<dbReference type="AlphaFoldDB" id="H6LIN0"/>
<dbReference type="InterPro" id="IPR027417">
    <property type="entry name" value="P-loop_NTPase"/>
</dbReference>
<dbReference type="PANTHER" id="PTHR13748">
    <property type="entry name" value="COBW-RELATED"/>
    <property type="match status" value="1"/>
</dbReference>
<dbReference type="InterPro" id="IPR003495">
    <property type="entry name" value="CobW/HypB/UreG_nucleotide-bd"/>
</dbReference>
<dbReference type="STRING" id="931626.Awo_c18240"/>
<dbReference type="eggNOG" id="COG0523">
    <property type="taxonomic scope" value="Bacteria"/>
</dbReference>
<reference evidence="3" key="1">
    <citation type="submission" date="2011-07" db="EMBL/GenBank/DDBJ databases">
        <title>Complete genome sequence of Acetobacterium woodii.</title>
        <authorList>
            <person name="Poehlein A."/>
            <person name="Schmidt S."/>
            <person name="Kaster A.-K."/>
            <person name="Goenrich M."/>
            <person name="Vollmers J."/>
            <person name="Thuermer A."/>
            <person name="Gottschalk G."/>
            <person name="Thauer R.K."/>
            <person name="Daniel R."/>
            <person name="Mueller V."/>
        </authorList>
    </citation>
    <scope>NUCLEOTIDE SEQUENCE [LARGE SCALE GENOMIC DNA]</scope>
    <source>
        <strain evidence="3">ATCC 29683 / DSM 1030 / JCM 2381 / KCTC 1655 / WB1</strain>
    </source>
</reference>
<dbReference type="EMBL" id="CP002987">
    <property type="protein sequence ID" value="AFA48604.1"/>
    <property type="molecule type" value="Genomic_DNA"/>
</dbReference>
<proteinExistence type="predicted"/>
<dbReference type="RefSeq" id="WP_014356204.1">
    <property type="nucleotide sequence ID" value="NC_016894.1"/>
</dbReference>
<dbReference type="PANTHER" id="PTHR13748:SF62">
    <property type="entry name" value="COBW DOMAIN-CONTAINING PROTEIN"/>
    <property type="match status" value="1"/>
</dbReference>
<dbReference type="InterPro" id="IPR051316">
    <property type="entry name" value="Zinc-reg_GTPase_activator"/>
</dbReference>
<dbReference type="SUPFAM" id="SSF52540">
    <property type="entry name" value="P-loop containing nucleoside triphosphate hydrolases"/>
    <property type="match status" value="1"/>
</dbReference>
<dbReference type="Gene3D" id="3.40.50.300">
    <property type="entry name" value="P-loop containing nucleotide triphosphate hydrolases"/>
    <property type="match status" value="1"/>
</dbReference>
<feature type="domain" description="CobW/HypB/UreG nucleotide-binding" evidence="1">
    <location>
        <begin position="7"/>
        <end position="180"/>
    </location>
</feature>
<name>H6LIN0_ACEWD</name>
<dbReference type="OrthoDB" id="9808822at2"/>
<dbReference type="HOGENOM" id="CLU_017452_5_1_9"/>
<dbReference type="Pfam" id="PF02492">
    <property type="entry name" value="cobW"/>
    <property type="match status" value="1"/>
</dbReference>
<sequence length="209" mass="23621">MNKPKLILFTGFLGSGKTSLLLKVARYLAGQKKQCAIIVNEIGEIGIDNLQMKKMGYDVWELFGGCICCTLAASLEDTIEQLTKNYVLEYILMEPSGAADPGALYQPLHHCQFTDDQINNVFIMDPTRVEMFEAVLQPYLQSAIPLANITVINKIDVASVEEIETSNQVIKKYNDKVPILKINLNRLDENQIQQIIKRKVEKEHVSEYL</sequence>
<accession>H6LIN0</accession>
<dbReference type="KEGG" id="awo:Awo_c18240"/>
<organism evidence="2 3">
    <name type="scientific">Acetobacterium woodii (strain ATCC 29683 / DSM 1030 / JCM 2381 / KCTC 1655 / WB1)</name>
    <dbReference type="NCBI Taxonomy" id="931626"/>
    <lineage>
        <taxon>Bacteria</taxon>
        <taxon>Bacillati</taxon>
        <taxon>Bacillota</taxon>
        <taxon>Clostridia</taxon>
        <taxon>Eubacteriales</taxon>
        <taxon>Eubacteriaceae</taxon>
        <taxon>Acetobacterium</taxon>
    </lineage>
</organism>
<dbReference type="Proteomes" id="UP000007177">
    <property type="component" value="Chromosome"/>
</dbReference>
<gene>
    <name evidence="2" type="primary">cobW1</name>
    <name evidence="2" type="ordered locus">Awo_c18240</name>
</gene>
<keyword evidence="3" id="KW-1185">Reference proteome</keyword>
<protein>
    <submittedName>
        <fullName evidence="2">Cobalamin synthesis protein CobW1</fullName>
    </submittedName>
</protein>
<dbReference type="GO" id="GO:0005737">
    <property type="term" value="C:cytoplasm"/>
    <property type="evidence" value="ECO:0007669"/>
    <property type="project" value="TreeGrafter"/>
</dbReference>
<reference evidence="2 3" key="2">
    <citation type="journal article" date="2012" name="PLoS ONE">
        <title>An ancient pathway combining carbon dioxide fixation with the generation and utilization of a sodium ion gradient for ATP synthesis.</title>
        <authorList>
            <person name="Poehlein A."/>
            <person name="Schmidt S."/>
            <person name="Kaster A.K."/>
            <person name="Goenrich M."/>
            <person name="Vollmers J."/>
            <person name="Thurmer A."/>
            <person name="Bertsch J."/>
            <person name="Schuchmann K."/>
            <person name="Voigt B."/>
            <person name="Hecker M."/>
            <person name="Daniel R."/>
            <person name="Thauer R.K."/>
            <person name="Gottschalk G."/>
            <person name="Muller V."/>
        </authorList>
    </citation>
    <scope>NUCLEOTIDE SEQUENCE [LARGE SCALE GENOMIC DNA]</scope>
    <source>
        <strain evidence="3">ATCC 29683 / DSM 1030 / JCM 2381 / KCTC 1655 / WB1</strain>
    </source>
</reference>
<evidence type="ECO:0000259" key="1">
    <source>
        <dbReference type="Pfam" id="PF02492"/>
    </source>
</evidence>
<evidence type="ECO:0000313" key="2">
    <source>
        <dbReference type="EMBL" id="AFA48604.1"/>
    </source>
</evidence>
<evidence type="ECO:0000313" key="3">
    <source>
        <dbReference type="Proteomes" id="UP000007177"/>
    </source>
</evidence>